<sequence>MKEDPFATNSHLLQKENKLTRHEFLLSKEHQAKLDALVAAHPCANTRVAMIRLLIDGTSFQSVKAMKQDPDFIRQLSALGNLINQFLKLAHTCVLYGQPLSAELIIYKVDVFNRKLSKIIKDNISDNAA</sequence>
<dbReference type="Proteomes" id="UP000240254">
    <property type="component" value="Unassembled WGS sequence"/>
</dbReference>
<dbReference type="EMBL" id="PYMK01000024">
    <property type="protein sequence ID" value="PSU25392.1"/>
    <property type="molecule type" value="Genomic_DNA"/>
</dbReference>
<evidence type="ECO:0000313" key="1">
    <source>
        <dbReference type="EMBL" id="PSU25392.1"/>
    </source>
</evidence>
<protein>
    <recommendedName>
        <fullName evidence="3">Bacterial mobilisation domain-containing protein</fullName>
    </recommendedName>
</protein>
<proteinExistence type="predicted"/>
<evidence type="ECO:0008006" key="3">
    <source>
        <dbReference type="Google" id="ProtNLM"/>
    </source>
</evidence>
<dbReference type="RefSeq" id="WP_065176607.1">
    <property type="nucleotide sequence ID" value="NZ_LZFA01000019.1"/>
</dbReference>
<name>A0A2T3IFW5_9GAMM</name>
<evidence type="ECO:0000313" key="2">
    <source>
        <dbReference type="Proteomes" id="UP000240254"/>
    </source>
</evidence>
<gene>
    <name evidence="1" type="ORF">CTM88_17805</name>
</gene>
<comment type="caution">
    <text evidence="1">The sequence shown here is derived from an EMBL/GenBank/DDBJ whole genome shotgun (WGS) entry which is preliminary data.</text>
</comment>
<reference evidence="1 2" key="1">
    <citation type="submission" date="2018-03" db="EMBL/GenBank/DDBJ databases">
        <title>Whole genome sequencing of Histamine producing bacteria.</title>
        <authorList>
            <person name="Butler K."/>
        </authorList>
    </citation>
    <scope>NUCLEOTIDE SEQUENCE [LARGE SCALE GENOMIC DNA]</scope>
    <source>
        <strain evidence="1 2">BS2</strain>
    </source>
</reference>
<organism evidence="1 2">
    <name type="scientific">Photobacterium aquimaris</name>
    <dbReference type="NCBI Taxonomy" id="512643"/>
    <lineage>
        <taxon>Bacteria</taxon>
        <taxon>Pseudomonadati</taxon>
        <taxon>Pseudomonadota</taxon>
        <taxon>Gammaproteobacteria</taxon>
        <taxon>Vibrionales</taxon>
        <taxon>Vibrionaceae</taxon>
        <taxon>Photobacterium</taxon>
    </lineage>
</organism>
<dbReference type="AlphaFoldDB" id="A0A2T3IFW5"/>
<accession>A0A2T3IFW5</accession>